<comment type="similarity">
    <text evidence="1">Belongs to the eukaryotic/archaeal PrmC-related family.</text>
</comment>
<dbReference type="GO" id="GO:0035657">
    <property type="term" value="C:eRF1 methyltransferase complex"/>
    <property type="evidence" value="ECO:0007669"/>
    <property type="project" value="TreeGrafter"/>
</dbReference>
<dbReference type="FunFam" id="3.40.50.150:FF:000274">
    <property type="entry name" value="ERF1 methyltransferase catalytic subunit MTQ2"/>
    <property type="match status" value="1"/>
</dbReference>
<name>A0A4U0UA68_9PEZI</name>
<keyword evidence="4" id="KW-0949">S-adenosyl-L-methionine</keyword>
<evidence type="ECO:0000256" key="4">
    <source>
        <dbReference type="ARBA" id="ARBA00022691"/>
    </source>
</evidence>
<dbReference type="EMBL" id="NAJL01000006">
    <property type="protein sequence ID" value="TKA32084.1"/>
    <property type="molecule type" value="Genomic_DNA"/>
</dbReference>
<organism evidence="5 6">
    <name type="scientific">Salinomyces thailandicus</name>
    <dbReference type="NCBI Taxonomy" id="706561"/>
    <lineage>
        <taxon>Eukaryota</taxon>
        <taxon>Fungi</taxon>
        <taxon>Dikarya</taxon>
        <taxon>Ascomycota</taxon>
        <taxon>Pezizomycotina</taxon>
        <taxon>Dothideomycetes</taxon>
        <taxon>Dothideomycetidae</taxon>
        <taxon>Mycosphaerellales</taxon>
        <taxon>Teratosphaeriaceae</taxon>
        <taxon>Salinomyces</taxon>
    </lineage>
</organism>
<dbReference type="GO" id="GO:0003676">
    <property type="term" value="F:nucleic acid binding"/>
    <property type="evidence" value="ECO:0007669"/>
    <property type="project" value="InterPro"/>
</dbReference>
<keyword evidence="2" id="KW-0489">Methyltransferase</keyword>
<dbReference type="OrthoDB" id="406152at2759"/>
<protein>
    <submittedName>
        <fullName evidence="5">Uncharacterized protein</fullName>
    </submittedName>
</protein>
<sequence>MDWALPRLVTVAKASAWQYSSAADSEPGRNDSVNTNAACPADEMIPTPSTSHVDYNRVYEPAEDSYLLLDTLSASSESNWLRARFPPTSATPSAVEVGCGSGVVLAFIAANAERLLGRPDVTTFGIDVNEFACKATADTVSLAIKEAGPTNQSVFGGSINGDLMTSLRPGSVDILVCNPPYVPTEELPNESNLDEFADRADFGSDEAFDRDSRYLALAYAGGMDGMEVTNRLLDQLPEALSQHGAAYILLCAQNRPDAVKDRIRSWAHGWSAETVGSSGKKAGWEKLSIIRVWRS</sequence>
<gene>
    <name evidence="5" type="ORF">B0A50_01331</name>
</gene>
<dbReference type="CDD" id="cd02440">
    <property type="entry name" value="AdoMet_MTases"/>
    <property type="match status" value="1"/>
</dbReference>
<evidence type="ECO:0000313" key="6">
    <source>
        <dbReference type="Proteomes" id="UP000308549"/>
    </source>
</evidence>
<dbReference type="InterPro" id="IPR052190">
    <property type="entry name" value="Euk-Arch_PrmC-MTase"/>
</dbReference>
<comment type="caution">
    <text evidence="5">The sequence shown here is derived from an EMBL/GenBank/DDBJ whole genome shotgun (WGS) entry which is preliminary data.</text>
</comment>
<dbReference type="GO" id="GO:0008276">
    <property type="term" value="F:protein methyltransferase activity"/>
    <property type="evidence" value="ECO:0007669"/>
    <property type="project" value="TreeGrafter"/>
</dbReference>
<evidence type="ECO:0000256" key="1">
    <source>
        <dbReference type="ARBA" id="ARBA00006149"/>
    </source>
</evidence>
<evidence type="ECO:0000313" key="5">
    <source>
        <dbReference type="EMBL" id="TKA32084.1"/>
    </source>
</evidence>
<evidence type="ECO:0000256" key="3">
    <source>
        <dbReference type="ARBA" id="ARBA00022679"/>
    </source>
</evidence>
<reference evidence="5 6" key="1">
    <citation type="submission" date="2017-03" db="EMBL/GenBank/DDBJ databases">
        <title>Genomes of endolithic fungi from Antarctica.</title>
        <authorList>
            <person name="Coleine C."/>
            <person name="Masonjones S."/>
            <person name="Stajich J.E."/>
        </authorList>
    </citation>
    <scope>NUCLEOTIDE SEQUENCE [LARGE SCALE GENOMIC DNA]</scope>
    <source>
        <strain evidence="5 6">CCFEE 6315</strain>
    </source>
</reference>
<dbReference type="GO" id="GO:0008757">
    <property type="term" value="F:S-adenosylmethionine-dependent methyltransferase activity"/>
    <property type="evidence" value="ECO:0007669"/>
    <property type="project" value="TreeGrafter"/>
</dbReference>
<dbReference type="Gene3D" id="3.40.50.150">
    <property type="entry name" value="Vaccinia Virus protein VP39"/>
    <property type="match status" value="1"/>
</dbReference>
<dbReference type="PANTHER" id="PTHR45875:SF1">
    <property type="entry name" value="METHYLTRANSFERASE N6AMT1"/>
    <property type="match status" value="1"/>
</dbReference>
<dbReference type="AlphaFoldDB" id="A0A4U0UA68"/>
<dbReference type="InterPro" id="IPR029063">
    <property type="entry name" value="SAM-dependent_MTases_sf"/>
</dbReference>
<keyword evidence="3" id="KW-0808">Transferase</keyword>
<evidence type="ECO:0000256" key="2">
    <source>
        <dbReference type="ARBA" id="ARBA00022603"/>
    </source>
</evidence>
<accession>A0A4U0UA68</accession>
<dbReference type="PROSITE" id="PS00092">
    <property type="entry name" value="N6_MTASE"/>
    <property type="match status" value="1"/>
</dbReference>
<keyword evidence="6" id="KW-1185">Reference proteome</keyword>
<dbReference type="PANTHER" id="PTHR45875">
    <property type="entry name" value="METHYLTRANSFERASE N6AMT1"/>
    <property type="match status" value="1"/>
</dbReference>
<dbReference type="GO" id="GO:0032259">
    <property type="term" value="P:methylation"/>
    <property type="evidence" value="ECO:0007669"/>
    <property type="project" value="UniProtKB-KW"/>
</dbReference>
<proteinExistence type="inferred from homology"/>
<dbReference type="InterPro" id="IPR002052">
    <property type="entry name" value="DNA_methylase_N6_adenine_CS"/>
</dbReference>
<dbReference type="SUPFAM" id="SSF53335">
    <property type="entry name" value="S-adenosyl-L-methionine-dependent methyltransferases"/>
    <property type="match status" value="1"/>
</dbReference>
<dbReference type="Proteomes" id="UP000308549">
    <property type="component" value="Unassembled WGS sequence"/>
</dbReference>